<dbReference type="AlphaFoldDB" id="A0A9Q1JW19"/>
<evidence type="ECO:0000313" key="2">
    <source>
        <dbReference type="EMBL" id="KAJ8432356.1"/>
    </source>
</evidence>
<accession>A0A9Q1JW19</accession>
<evidence type="ECO:0000256" key="1">
    <source>
        <dbReference type="SAM" id="MobiDB-lite"/>
    </source>
</evidence>
<feature type="compositionally biased region" description="Basic and acidic residues" evidence="1">
    <location>
        <begin position="1"/>
        <end position="11"/>
    </location>
</feature>
<proteinExistence type="predicted"/>
<sequence length="363" mass="40864">MEEGHIPDHPRGPNTRHNQKHFGHSLVGLLTKGGLYILKNFSIVEEQRTMALSEDIGVVSANLCTVESKLEVWTPGPIPSSMLLHSLPPPRVAEFVPHSVNLASLKSTCSTTAKENRAEVLDLLSFLPFALSPSLHLHQPDSQFSAFNYVLILKRINLPCTLVLPQITISLCTNPGSFLTNSQFPHEWLFRDVDFLAHPYNYVVLAGKFVNELRLLVANEGCEAHICKFGRYWCARVLGSIIVFLESVSSECQIVKLQSATDNDATRHHETQISLLFLSSSLYHSLFYPSLPQFLPAYLSYDDIKFLCEHYNHLPYLCAWNEDMSSSLCVRREMELDISFSMATSLTTKRKISHGAQWATSTK</sequence>
<name>A0A9Q1JW19_9CARY</name>
<evidence type="ECO:0000313" key="3">
    <source>
        <dbReference type="Proteomes" id="UP001153076"/>
    </source>
</evidence>
<protein>
    <submittedName>
        <fullName evidence="2">Uncharacterized protein</fullName>
    </submittedName>
</protein>
<feature type="region of interest" description="Disordered" evidence="1">
    <location>
        <begin position="1"/>
        <end position="20"/>
    </location>
</feature>
<reference evidence="2" key="1">
    <citation type="submission" date="2022-04" db="EMBL/GenBank/DDBJ databases">
        <title>Carnegiea gigantea Genome sequencing and assembly v2.</title>
        <authorList>
            <person name="Copetti D."/>
            <person name="Sanderson M.J."/>
            <person name="Burquez A."/>
            <person name="Wojciechowski M.F."/>
        </authorList>
    </citation>
    <scope>NUCLEOTIDE SEQUENCE</scope>
    <source>
        <strain evidence="2">SGP5-SGP5p</strain>
        <tissue evidence="2">Aerial part</tissue>
    </source>
</reference>
<dbReference type="EMBL" id="JAKOGI010000611">
    <property type="protein sequence ID" value="KAJ8432356.1"/>
    <property type="molecule type" value="Genomic_DNA"/>
</dbReference>
<comment type="caution">
    <text evidence="2">The sequence shown here is derived from an EMBL/GenBank/DDBJ whole genome shotgun (WGS) entry which is preliminary data.</text>
</comment>
<keyword evidence="3" id="KW-1185">Reference proteome</keyword>
<gene>
    <name evidence="2" type="ORF">Cgig2_014975</name>
</gene>
<dbReference type="Proteomes" id="UP001153076">
    <property type="component" value="Unassembled WGS sequence"/>
</dbReference>
<organism evidence="2 3">
    <name type="scientific">Carnegiea gigantea</name>
    <dbReference type="NCBI Taxonomy" id="171969"/>
    <lineage>
        <taxon>Eukaryota</taxon>
        <taxon>Viridiplantae</taxon>
        <taxon>Streptophyta</taxon>
        <taxon>Embryophyta</taxon>
        <taxon>Tracheophyta</taxon>
        <taxon>Spermatophyta</taxon>
        <taxon>Magnoliopsida</taxon>
        <taxon>eudicotyledons</taxon>
        <taxon>Gunneridae</taxon>
        <taxon>Pentapetalae</taxon>
        <taxon>Caryophyllales</taxon>
        <taxon>Cactineae</taxon>
        <taxon>Cactaceae</taxon>
        <taxon>Cactoideae</taxon>
        <taxon>Echinocereeae</taxon>
        <taxon>Carnegiea</taxon>
    </lineage>
</organism>